<dbReference type="AlphaFoldDB" id="A0A1H3AHK6"/>
<sequence length="338" mass="36979">MVRSFLVALILAAQILVMPARADSSLGQAVALWLQGDDMQALPMLAELAAEGDVDARLLLGRIETSDLGLSPYRQSLGPERSRKLFRQKDWSAFGQSWLTVEARAGNELAQALQQAKRPEPDLDLIAKLNAFGEHQATDYPTRIVALYGDVDMREKLLADDQVMQALKPYLTYLSQTPEPRGDGLAALRHIQPEPVDASSDQALGMAGLLALGLGYGDVSPDNPWRVSVESWLMSSDSTRPIAQLCTEHCADDAPACAFAFLALTGGYFEAIRIDSPLETVIPQEEFLDSPRARLMVLRRAALARTETNLDWLSSTEPAAALSACAIKLINEERQAYK</sequence>
<dbReference type="EMBL" id="FNNP01000004">
    <property type="protein sequence ID" value="SDX28664.1"/>
    <property type="molecule type" value="Genomic_DNA"/>
</dbReference>
<proteinExistence type="predicted"/>
<feature type="chain" id="PRO_5010256353" evidence="1">
    <location>
        <begin position="23"/>
        <end position="338"/>
    </location>
</feature>
<organism evidence="2 3">
    <name type="scientific">Ruegeria halocynthiae</name>
    <dbReference type="NCBI Taxonomy" id="985054"/>
    <lineage>
        <taxon>Bacteria</taxon>
        <taxon>Pseudomonadati</taxon>
        <taxon>Pseudomonadota</taxon>
        <taxon>Alphaproteobacteria</taxon>
        <taxon>Rhodobacterales</taxon>
        <taxon>Roseobacteraceae</taxon>
        <taxon>Ruegeria</taxon>
    </lineage>
</organism>
<gene>
    <name evidence="2" type="ORF">SAMN05444358_104164</name>
</gene>
<feature type="signal peptide" evidence="1">
    <location>
        <begin position="1"/>
        <end position="22"/>
    </location>
</feature>
<dbReference type="STRING" id="985054.SAMN05444358_104164"/>
<evidence type="ECO:0000313" key="3">
    <source>
        <dbReference type="Proteomes" id="UP000183400"/>
    </source>
</evidence>
<evidence type="ECO:0000256" key="1">
    <source>
        <dbReference type="SAM" id="SignalP"/>
    </source>
</evidence>
<accession>A0A1H3AHK6</accession>
<protein>
    <submittedName>
        <fullName evidence="2">Uncharacterized protein</fullName>
    </submittedName>
</protein>
<reference evidence="3" key="1">
    <citation type="submission" date="2016-10" db="EMBL/GenBank/DDBJ databases">
        <authorList>
            <person name="Varghese N."/>
            <person name="Submissions S."/>
        </authorList>
    </citation>
    <scope>NUCLEOTIDE SEQUENCE [LARGE SCALE GENOMIC DNA]</scope>
    <source>
        <strain evidence="3">DSM 27839</strain>
    </source>
</reference>
<dbReference type="RefSeq" id="WP_074737281.1">
    <property type="nucleotide sequence ID" value="NZ_FNNP01000004.1"/>
</dbReference>
<name>A0A1H3AHK6_9RHOB</name>
<dbReference type="OrthoDB" id="7803097at2"/>
<keyword evidence="1" id="KW-0732">Signal</keyword>
<evidence type="ECO:0000313" key="2">
    <source>
        <dbReference type="EMBL" id="SDX28664.1"/>
    </source>
</evidence>
<dbReference type="Proteomes" id="UP000183400">
    <property type="component" value="Unassembled WGS sequence"/>
</dbReference>
<keyword evidence="3" id="KW-1185">Reference proteome</keyword>